<proteinExistence type="predicted"/>
<name>A0A248W023_9BURK</name>
<dbReference type="KEGG" id="parb:CJU94_40520"/>
<keyword evidence="2" id="KW-1185">Reference proteome</keyword>
<evidence type="ECO:0000313" key="1">
    <source>
        <dbReference type="EMBL" id="ASW04455.1"/>
    </source>
</evidence>
<geneLocation type="plasmid" evidence="1 2">
    <name>pBN6</name>
</geneLocation>
<evidence type="ECO:0000313" key="2">
    <source>
        <dbReference type="Proteomes" id="UP000215158"/>
    </source>
</evidence>
<gene>
    <name evidence="1" type="ORF">CJU94_40520</name>
</gene>
<keyword evidence="1" id="KW-0614">Plasmid</keyword>
<sequence length="82" mass="9122">MAVRGANGKMCLLTQQETDTGRECRSVRLQASGDGKSVILVETDERKVGIQREYRFEITTGELIALIRGRGAELPEEIIRSD</sequence>
<dbReference type="AlphaFoldDB" id="A0A248W023"/>
<reference evidence="1 2" key="1">
    <citation type="submission" date="2017-08" db="EMBL/GenBank/DDBJ databases">
        <title>Identification and genetic characteristics of simultaneous BTEX- and naphthalene-degrading Paraburkholderia sp. BN5 isolated from petroleum-contaminated soil.</title>
        <authorList>
            <person name="Lee Y."/>
            <person name="Jeon C.O."/>
        </authorList>
    </citation>
    <scope>NUCLEOTIDE SEQUENCE [LARGE SCALE GENOMIC DNA]</scope>
    <source>
        <strain evidence="1 2">BN5</strain>
        <plasmid evidence="1 2">pBN6</plasmid>
    </source>
</reference>
<dbReference type="OrthoDB" id="9104690at2"/>
<dbReference type="EMBL" id="CP022996">
    <property type="protein sequence ID" value="ASW04455.1"/>
    <property type="molecule type" value="Genomic_DNA"/>
</dbReference>
<accession>A0A248W023</accession>
<dbReference type="Proteomes" id="UP000215158">
    <property type="component" value="Plasmid pBN6"/>
</dbReference>
<protein>
    <submittedName>
        <fullName evidence="1">Uncharacterized protein</fullName>
    </submittedName>
</protein>
<organism evidence="1 2">
    <name type="scientific">Paraburkholderia aromaticivorans</name>
    <dbReference type="NCBI Taxonomy" id="2026199"/>
    <lineage>
        <taxon>Bacteria</taxon>
        <taxon>Pseudomonadati</taxon>
        <taxon>Pseudomonadota</taxon>
        <taxon>Betaproteobacteria</taxon>
        <taxon>Burkholderiales</taxon>
        <taxon>Burkholderiaceae</taxon>
        <taxon>Paraburkholderia</taxon>
    </lineage>
</organism>